<evidence type="ECO:0000256" key="2">
    <source>
        <dbReference type="SAM" id="SignalP"/>
    </source>
</evidence>
<dbReference type="Gene3D" id="3.10.310.50">
    <property type="match status" value="1"/>
</dbReference>
<keyword evidence="2" id="KW-0732">Signal</keyword>
<feature type="signal peptide" evidence="2">
    <location>
        <begin position="1"/>
        <end position="21"/>
    </location>
</feature>
<keyword evidence="1" id="KW-0472">Membrane</keyword>
<organism evidence="4 5">
    <name type="scientific">Rubrivivax benzoatilyticus</name>
    <dbReference type="NCBI Taxonomy" id="316997"/>
    <lineage>
        <taxon>Bacteria</taxon>
        <taxon>Pseudomonadati</taxon>
        <taxon>Pseudomonadota</taxon>
        <taxon>Betaproteobacteria</taxon>
        <taxon>Burkholderiales</taxon>
        <taxon>Sphaerotilaceae</taxon>
        <taxon>Rubrivivax</taxon>
    </lineage>
</organism>
<dbReference type="PANTHER" id="PTHR30373">
    <property type="entry name" value="UPF0603 PROTEIN YGCG"/>
    <property type="match status" value="1"/>
</dbReference>
<keyword evidence="5" id="KW-1185">Reference proteome</keyword>
<dbReference type="Pfam" id="PF04536">
    <property type="entry name" value="TPM_phosphatase"/>
    <property type="match status" value="1"/>
</dbReference>
<evidence type="ECO:0000256" key="1">
    <source>
        <dbReference type="SAM" id="Phobius"/>
    </source>
</evidence>
<comment type="caution">
    <text evidence="4">The sequence shown here is derived from an EMBL/GenBank/DDBJ whole genome shotgun (WGS) entry which is preliminary data.</text>
</comment>
<dbReference type="EMBL" id="JAAOCD010000004">
    <property type="protein sequence ID" value="NHK98893.1"/>
    <property type="molecule type" value="Genomic_DNA"/>
</dbReference>
<dbReference type="InterPro" id="IPR007621">
    <property type="entry name" value="TPM_dom"/>
</dbReference>
<dbReference type="PANTHER" id="PTHR30373:SF2">
    <property type="entry name" value="UPF0603 PROTEIN YGCG"/>
    <property type="match status" value="1"/>
</dbReference>
<keyword evidence="1" id="KW-1133">Transmembrane helix</keyword>
<feature type="transmembrane region" description="Helical" evidence="1">
    <location>
        <begin position="228"/>
        <end position="249"/>
    </location>
</feature>
<dbReference type="RefSeq" id="WP_009858591.1">
    <property type="nucleotide sequence ID" value="NZ_JAAOCD010000004.1"/>
</dbReference>
<protein>
    <submittedName>
        <fullName evidence="4">YgcG family protein</fullName>
    </submittedName>
</protein>
<sequence>MPRLLRALALLLALFVPAVFAQGGLKPVPALTARVIDQTATLAPAARDALEARLAAFEAEAGPQIVVLIVPDTAPEDIAAYAWRVADQWKIGRREVGDGVLVLVSMGDRRVRIEVARALEGAIPDLAARQIIDRAIRPAFREGDYAGGLEAGIDQLIARIRGENLPLPAAAGRGEDGTQFEDWVVLLFFGVPVMASVLSGALGRKLGVPLTAAIAGGIAWWVTASVLVALGVGVAALVFALVFSVASALRQIGGGSGRGGGGWGGGGGFGGGGFRGGGGGGGGFRSGGGGSFGGGGASGGW</sequence>
<keyword evidence="1" id="KW-0812">Transmembrane</keyword>
<feature type="domain" description="TPM" evidence="3">
    <location>
        <begin position="35"/>
        <end position="158"/>
    </location>
</feature>
<gene>
    <name evidence="4" type="ORF">G7087_10950</name>
</gene>
<evidence type="ECO:0000313" key="5">
    <source>
        <dbReference type="Proteomes" id="UP000802098"/>
    </source>
</evidence>
<feature type="transmembrane region" description="Helical" evidence="1">
    <location>
        <begin position="183"/>
        <end position="201"/>
    </location>
</feature>
<evidence type="ECO:0000313" key="4">
    <source>
        <dbReference type="EMBL" id="NHK98893.1"/>
    </source>
</evidence>
<accession>A0ABX0HZC6</accession>
<reference evidence="4 5" key="1">
    <citation type="submission" date="2020-03" db="EMBL/GenBank/DDBJ databases">
        <title>Rubrivivax benzoatilyticus JA2 (sequenced after 10 years sub-culturing).</title>
        <authorList>
            <person name="Gupta D."/>
            <person name="Chintalapati S."/>
            <person name="Chintalapati V.R."/>
        </authorList>
    </citation>
    <scope>NUCLEOTIDE SEQUENCE [LARGE SCALE GENOMIC DNA]</scope>
    <source>
        <strain evidence="4 5">JA2-Mal</strain>
    </source>
</reference>
<name>A0ABX0HZC6_9BURK</name>
<feature type="chain" id="PRO_5047386066" evidence="2">
    <location>
        <begin position="22"/>
        <end position="301"/>
    </location>
</feature>
<evidence type="ECO:0000259" key="3">
    <source>
        <dbReference type="Pfam" id="PF04536"/>
    </source>
</evidence>
<dbReference type="Proteomes" id="UP000802098">
    <property type="component" value="Unassembled WGS sequence"/>
</dbReference>
<proteinExistence type="predicted"/>